<sequence length="136" mass="15025">MESIVEISESTEITSLVLNLKDDVIRRFAGGVVIPSGRSHVTFNIDEHKDITTHMMQRYGKDTYSHAFGAVFGPGTTVLRGPYSYAIVVVASLEGAMYKVNEQDPKSCNLIHAQRVECTIQVASGQLMAMVFAWRS</sequence>
<evidence type="ECO:0000313" key="1">
    <source>
        <dbReference type="EMBL" id="EMD95269.1"/>
    </source>
</evidence>
<proteinExistence type="predicted"/>
<dbReference type="HOGENOM" id="CLU_2084444_0_0_1"/>
<gene>
    <name evidence="1" type="ORF">COCHEDRAFT_1090828</name>
</gene>
<dbReference type="AlphaFoldDB" id="M2U9L1"/>
<keyword evidence="2" id="KW-1185">Reference proteome</keyword>
<dbReference type="OrthoDB" id="3752531at2759"/>
<protein>
    <submittedName>
        <fullName evidence="1">Uncharacterized protein</fullName>
    </submittedName>
</protein>
<evidence type="ECO:0000313" key="2">
    <source>
        <dbReference type="Proteomes" id="UP000016936"/>
    </source>
</evidence>
<name>M2U9L1_COCH5</name>
<accession>M2U9L1</accession>
<reference evidence="1 2" key="1">
    <citation type="journal article" date="2012" name="PLoS Pathog.">
        <title>Diverse lifestyles and strategies of plant pathogenesis encoded in the genomes of eighteen Dothideomycetes fungi.</title>
        <authorList>
            <person name="Ohm R.A."/>
            <person name="Feau N."/>
            <person name="Henrissat B."/>
            <person name="Schoch C.L."/>
            <person name="Horwitz B.A."/>
            <person name="Barry K.W."/>
            <person name="Condon B.J."/>
            <person name="Copeland A.C."/>
            <person name="Dhillon B."/>
            <person name="Glaser F."/>
            <person name="Hesse C.N."/>
            <person name="Kosti I."/>
            <person name="LaButti K."/>
            <person name="Lindquist E.A."/>
            <person name="Lucas S."/>
            <person name="Salamov A.A."/>
            <person name="Bradshaw R.E."/>
            <person name="Ciuffetti L."/>
            <person name="Hamelin R.C."/>
            <person name="Kema G.H.J."/>
            <person name="Lawrence C."/>
            <person name="Scott J.A."/>
            <person name="Spatafora J.W."/>
            <person name="Turgeon B.G."/>
            <person name="de Wit P.J.G.M."/>
            <person name="Zhong S."/>
            <person name="Goodwin S.B."/>
            <person name="Grigoriev I.V."/>
        </authorList>
    </citation>
    <scope>NUCLEOTIDE SEQUENCE [LARGE SCALE GENOMIC DNA]</scope>
    <source>
        <strain evidence="2">C5 / ATCC 48332 / race O</strain>
    </source>
</reference>
<dbReference type="EMBL" id="KB445571">
    <property type="protein sequence ID" value="EMD95269.1"/>
    <property type="molecule type" value="Genomic_DNA"/>
</dbReference>
<reference evidence="2" key="2">
    <citation type="journal article" date="2013" name="PLoS Genet.">
        <title>Comparative genome structure, secondary metabolite, and effector coding capacity across Cochliobolus pathogens.</title>
        <authorList>
            <person name="Condon B.J."/>
            <person name="Leng Y."/>
            <person name="Wu D."/>
            <person name="Bushley K.E."/>
            <person name="Ohm R.A."/>
            <person name="Otillar R."/>
            <person name="Martin J."/>
            <person name="Schackwitz W."/>
            <person name="Grimwood J."/>
            <person name="MohdZainudin N."/>
            <person name="Xue C."/>
            <person name="Wang R."/>
            <person name="Manning V.A."/>
            <person name="Dhillon B."/>
            <person name="Tu Z.J."/>
            <person name="Steffenson B.J."/>
            <person name="Salamov A."/>
            <person name="Sun H."/>
            <person name="Lowry S."/>
            <person name="LaButti K."/>
            <person name="Han J."/>
            <person name="Copeland A."/>
            <person name="Lindquist E."/>
            <person name="Barry K."/>
            <person name="Schmutz J."/>
            <person name="Baker S.E."/>
            <person name="Ciuffetti L.M."/>
            <person name="Grigoriev I.V."/>
            <person name="Zhong S."/>
            <person name="Turgeon B.G."/>
        </authorList>
    </citation>
    <scope>NUCLEOTIDE SEQUENCE [LARGE SCALE GENOMIC DNA]</scope>
    <source>
        <strain evidence="2">C5 / ATCC 48332 / race O</strain>
    </source>
</reference>
<dbReference type="Proteomes" id="UP000016936">
    <property type="component" value="Unassembled WGS sequence"/>
</dbReference>
<organism evidence="1 2">
    <name type="scientific">Cochliobolus heterostrophus (strain C5 / ATCC 48332 / race O)</name>
    <name type="common">Southern corn leaf blight fungus</name>
    <name type="synonym">Bipolaris maydis</name>
    <dbReference type="NCBI Taxonomy" id="701091"/>
    <lineage>
        <taxon>Eukaryota</taxon>
        <taxon>Fungi</taxon>
        <taxon>Dikarya</taxon>
        <taxon>Ascomycota</taxon>
        <taxon>Pezizomycotina</taxon>
        <taxon>Dothideomycetes</taxon>
        <taxon>Pleosporomycetidae</taxon>
        <taxon>Pleosporales</taxon>
        <taxon>Pleosporineae</taxon>
        <taxon>Pleosporaceae</taxon>
        <taxon>Bipolaris</taxon>
    </lineage>
</organism>